<feature type="domain" description="Fatty acid desaturase" evidence="2">
    <location>
        <begin position="80"/>
        <end position="318"/>
    </location>
</feature>
<keyword evidence="1" id="KW-1133">Transmembrane helix</keyword>
<sequence>MEVIGKLVAIDIALRLITWAYYADEERVLQILNLLPRPKGPRMPYYKRFDAVLAPLPFLWTWIEIFLMVWLANHFDHAIVWGLAIVIIGGRFRALQEFGHNAVHFALCKSHAWQWFLSDYFYQFPAFKRDMHSRHVTHTREHHKNPNHISLDPNRARVRDGGMAYPLTERQFYARLLYPLTPGGLKVNITTMLRNSTLNHSKATTMIRCICLLQLALTFFLLAGWKGIVLGWFAPLFTTYALLAWLALLAEHRWFVSGSFENRRELEYLAGRPTDYCGFSGWMVRILVSPTSDAYHLAHSLYPGVRWNYLPAIDRILKITDSRYTAHASEGLIFSKHGAPSALSELRDRLVIRELEQHSSGVQGIGG</sequence>
<name>A0A370X2W1_9GAMM</name>
<dbReference type="Proteomes" id="UP000255334">
    <property type="component" value="Unassembled WGS sequence"/>
</dbReference>
<evidence type="ECO:0000256" key="1">
    <source>
        <dbReference type="SAM" id="Phobius"/>
    </source>
</evidence>
<dbReference type="EMBL" id="QRBF01000005">
    <property type="protein sequence ID" value="RDS82729.1"/>
    <property type="molecule type" value="Genomic_DNA"/>
</dbReference>
<feature type="transmembrane region" description="Helical" evidence="1">
    <location>
        <begin position="51"/>
        <end position="72"/>
    </location>
</feature>
<dbReference type="Pfam" id="PF00487">
    <property type="entry name" value="FA_desaturase"/>
    <property type="match status" value="1"/>
</dbReference>
<organism evidence="3 4">
    <name type="scientific">Dyella psychrodurans</name>
    <dbReference type="NCBI Taxonomy" id="1927960"/>
    <lineage>
        <taxon>Bacteria</taxon>
        <taxon>Pseudomonadati</taxon>
        <taxon>Pseudomonadota</taxon>
        <taxon>Gammaproteobacteria</taxon>
        <taxon>Lysobacterales</taxon>
        <taxon>Rhodanobacteraceae</taxon>
        <taxon>Dyella</taxon>
    </lineage>
</organism>
<dbReference type="GO" id="GO:0006629">
    <property type="term" value="P:lipid metabolic process"/>
    <property type="evidence" value="ECO:0007669"/>
    <property type="project" value="InterPro"/>
</dbReference>
<dbReference type="RefSeq" id="WP_115478903.1">
    <property type="nucleotide sequence ID" value="NZ_QRBF01000005.1"/>
</dbReference>
<accession>A0A370X2W1</accession>
<evidence type="ECO:0000259" key="2">
    <source>
        <dbReference type="Pfam" id="PF00487"/>
    </source>
</evidence>
<dbReference type="AlphaFoldDB" id="A0A370X2W1"/>
<protein>
    <submittedName>
        <fullName evidence="3">Dihydrorhizobitoxine desaturase</fullName>
    </submittedName>
</protein>
<reference evidence="3 4" key="1">
    <citation type="submission" date="2018-07" db="EMBL/GenBank/DDBJ databases">
        <title>Dyella monticola sp. nov. and Dyella psychrodurans sp. nov. isolated from monsoon evergreen broad-leaved forest soil of Dinghu Mountain, China.</title>
        <authorList>
            <person name="Gao Z."/>
            <person name="Qiu L."/>
        </authorList>
    </citation>
    <scope>NUCLEOTIDE SEQUENCE [LARGE SCALE GENOMIC DNA]</scope>
    <source>
        <strain evidence="3 4">4MSK11</strain>
    </source>
</reference>
<feature type="transmembrane region" description="Helical" evidence="1">
    <location>
        <begin position="78"/>
        <end position="95"/>
    </location>
</feature>
<evidence type="ECO:0000313" key="4">
    <source>
        <dbReference type="Proteomes" id="UP000255334"/>
    </source>
</evidence>
<keyword evidence="4" id="KW-1185">Reference proteome</keyword>
<proteinExistence type="predicted"/>
<gene>
    <name evidence="3" type="ORF">DWU99_14530</name>
</gene>
<keyword evidence="1" id="KW-0472">Membrane</keyword>
<feature type="transmembrane region" description="Helical" evidence="1">
    <location>
        <begin position="205"/>
        <end position="223"/>
    </location>
</feature>
<feature type="transmembrane region" description="Helical" evidence="1">
    <location>
        <begin position="229"/>
        <end position="250"/>
    </location>
</feature>
<keyword evidence="1" id="KW-0812">Transmembrane</keyword>
<comment type="caution">
    <text evidence="3">The sequence shown here is derived from an EMBL/GenBank/DDBJ whole genome shotgun (WGS) entry which is preliminary data.</text>
</comment>
<dbReference type="InterPro" id="IPR005804">
    <property type="entry name" value="FA_desaturase_dom"/>
</dbReference>
<dbReference type="OrthoDB" id="9800167at2"/>
<evidence type="ECO:0000313" key="3">
    <source>
        <dbReference type="EMBL" id="RDS82729.1"/>
    </source>
</evidence>